<gene>
    <name evidence="2" type="ORF">JMJ55_02625</name>
</gene>
<dbReference type="InterPro" id="IPR013589">
    <property type="entry name" value="Bac_transglu_N"/>
</dbReference>
<evidence type="ECO:0000313" key="2">
    <source>
        <dbReference type="EMBL" id="MBL6454201.1"/>
    </source>
</evidence>
<evidence type="ECO:0000259" key="1">
    <source>
        <dbReference type="SMART" id="SM00460"/>
    </source>
</evidence>
<name>A0ABS1UXL3_9PROT</name>
<dbReference type="InterPro" id="IPR038765">
    <property type="entry name" value="Papain-like_cys_pep_sf"/>
</dbReference>
<dbReference type="InterPro" id="IPR002931">
    <property type="entry name" value="Transglutaminase-like"/>
</dbReference>
<dbReference type="PANTHER" id="PTHR33490">
    <property type="entry name" value="BLR5614 PROTEIN-RELATED"/>
    <property type="match status" value="1"/>
</dbReference>
<dbReference type="SUPFAM" id="SSF54001">
    <property type="entry name" value="Cysteine proteinases"/>
    <property type="match status" value="1"/>
</dbReference>
<protein>
    <submittedName>
        <fullName evidence="2">Transglutaminase family protein</fullName>
    </submittedName>
</protein>
<dbReference type="Pfam" id="PF01841">
    <property type="entry name" value="Transglut_core"/>
    <property type="match status" value="1"/>
</dbReference>
<proteinExistence type="predicted"/>
<sequence length="297" mass="31991">MIYRIRHSTRYAYGNPVDLAAHLLHLTPRDLPGQRVLSADIMADPPASRFRHGRDHFGNHVTWLFVDAPHAAFEVVGEAVVEVRLPPAPPAAATPAWEEVAALARVGGPRGWQAAEFTFDSPMVPVEPAAGAYAAPSFPPGRPVLEGLLELNSRIRREFAYRSGVTSLSTPVAEVLARREGVCQDFSHLMISALRALGLPARYVSGYIRTRPPPGQVRRRGTDQSHAWVGCWLGPAHGWLDLDPTNGVVVQEEHVIVGWGRDYADVSPVSGIVLGGGEHGLSIAVDLDPVEQGAAAG</sequence>
<dbReference type="Proteomes" id="UP000606490">
    <property type="component" value="Unassembled WGS sequence"/>
</dbReference>
<dbReference type="Pfam" id="PF08379">
    <property type="entry name" value="Bact_transglu_N"/>
    <property type="match status" value="1"/>
</dbReference>
<organism evidence="2 3">
    <name type="scientific">Belnapia mucosa</name>
    <dbReference type="NCBI Taxonomy" id="2804532"/>
    <lineage>
        <taxon>Bacteria</taxon>
        <taxon>Pseudomonadati</taxon>
        <taxon>Pseudomonadota</taxon>
        <taxon>Alphaproteobacteria</taxon>
        <taxon>Acetobacterales</taxon>
        <taxon>Roseomonadaceae</taxon>
        <taxon>Belnapia</taxon>
    </lineage>
</organism>
<keyword evidence="3" id="KW-1185">Reference proteome</keyword>
<dbReference type="SMART" id="SM00460">
    <property type="entry name" value="TGc"/>
    <property type="match status" value="1"/>
</dbReference>
<dbReference type="RefSeq" id="WP_202823925.1">
    <property type="nucleotide sequence ID" value="NZ_JAEUXJ010000001.1"/>
</dbReference>
<dbReference type="EMBL" id="JAEUXJ010000001">
    <property type="protein sequence ID" value="MBL6454201.1"/>
    <property type="molecule type" value="Genomic_DNA"/>
</dbReference>
<feature type="domain" description="Transglutaminase-like" evidence="1">
    <location>
        <begin position="175"/>
        <end position="246"/>
    </location>
</feature>
<dbReference type="PANTHER" id="PTHR33490:SF7">
    <property type="entry name" value="BLR2979 PROTEIN"/>
    <property type="match status" value="1"/>
</dbReference>
<comment type="caution">
    <text evidence="2">The sequence shown here is derived from an EMBL/GenBank/DDBJ whole genome shotgun (WGS) entry which is preliminary data.</text>
</comment>
<reference evidence="2 3" key="1">
    <citation type="submission" date="2021-01" db="EMBL/GenBank/DDBJ databases">
        <title>Belnapia mucosa sp. nov. and Belnapia arida sp. nov., isolated from the Tabernas Desert (Almeria, Spain).</title>
        <authorList>
            <person name="Molina-Menor E."/>
            <person name="Vidal-Verdu A."/>
            <person name="Calonge A."/>
            <person name="Satari L."/>
            <person name="Pereto Magraner J."/>
            <person name="Porcar Miralles M."/>
        </authorList>
    </citation>
    <scope>NUCLEOTIDE SEQUENCE [LARGE SCALE GENOMIC DNA]</scope>
    <source>
        <strain evidence="2 3">T6</strain>
    </source>
</reference>
<accession>A0ABS1UXL3</accession>
<dbReference type="Gene3D" id="3.10.620.30">
    <property type="match status" value="1"/>
</dbReference>
<evidence type="ECO:0000313" key="3">
    <source>
        <dbReference type="Proteomes" id="UP000606490"/>
    </source>
</evidence>